<feature type="transmembrane region" description="Helical" evidence="1">
    <location>
        <begin position="40"/>
        <end position="59"/>
    </location>
</feature>
<feature type="transmembrane region" description="Helical" evidence="1">
    <location>
        <begin position="12"/>
        <end position="34"/>
    </location>
</feature>
<organism evidence="2 3">
    <name type="scientific">Aquimarina addita</name>
    <dbReference type="NCBI Taxonomy" id="870485"/>
    <lineage>
        <taxon>Bacteria</taxon>
        <taxon>Pseudomonadati</taxon>
        <taxon>Bacteroidota</taxon>
        <taxon>Flavobacteriia</taxon>
        <taxon>Flavobacteriales</taxon>
        <taxon>Flavobacteriaceae</taxon>
        <taxon>Aquimarina</taxon>
    </lineage>
</organism>
<evidence type="ECO:0000256" key="1">
    <source>
        <dbReference type="SAM" id="Phobius"/>
    </source>
</evidence>
<gene>
    <name evidence="2" type="ORF">GCM10022393_33090</name>
</gene>
<feature type="transmembrane region" description="Helical" evidence="1">
    <location>
        <begin position="80"/>
        <end position="101"/>
    </location>
</feature>
<keyword evidence="3" id="KW-1185">Reference proteome</keyword>
<dbReference type="Proteomes" id="UP001500459">
    <property type="component" value="Unassembled WGS sequence"/>
</dbReference>
<evidence type="ECO:0000313" key="2">
    <source>
        <dbReference type="EMBL" id="GAA3516371.1"/>
    </source>
</evidence>
<dbReference type="EMBL" id="BAABCW010000016">
    <property type="protein sequence ID" value="GAA3516371.1"/>
    <property type="molecule type" value="Genomic_DNA"/>
</dbReference>
<dbReference type="InterPro" id="IPR025250">
    <property type="entry name" value="DUF4199"/>
</dbReference>
<keyword evidence="1" id="KW-0812">Transmembrane</keyword>
<keyword evidence="1" id="KW-0472">Membrane</keyword>
<protein>
    <recommendedName>
        <fullName evidence="4">DUF4199 domain-containing protein</fullName>
    </recommendedName>
</protein>
<dbReference type="RefSeq" id="WP_344929326.1">
    <property type="nucleotide sequence ID" value="NZ_BAABCW010000016.1"/>
</dbReference>
<feature type="transmembrane region" description="Helical" evidence="1">
    <location>
        <begin position="143"/>
        <end position="168"/>
    </location>
</feature>
<evidence type="ECO:0000313" key="3">
    <source>
        <dbReference type="Proteomes" id="UP001500459"/>
    </source>
</evidence>
<accession>A0ABP6US03</accession>
<keyword evidence="1" id="KW-1133">Transmembrane helix</keyword>
<reference evidence="3" key="1">
    <citation type="journal article" date="2019" name="Int. J. Syst. Evol. Microbiol.">
        <title>The Global Catalogue of Microorganisms (GCM) 10K type strain sequencing project: providing services to taxonomists for standard genome sequencing and annotation.</title>
        <authorList>
            <consortium name="The Broad Institute Genomics Platform"/>
            <consortium name="The Broad Institute Genome Sequencing Center for Infectious Disease"/>
            <person name="Wu L."/>
            <person name="Ma J."/>
        </authorList>
    </citation>
    <scope>NUCLEOTIDE SEQUENCE [LARGE SCALE GENOMIC DNA]</scope>
    <source>
        <strain evidence="3">JCM 17106</strain>
    </source>
</reference>
<dbReference type="Pfam" id="PF13858">
    <property type="entry name" value="DUF4199"/>
    <property type="match status" value="1"/>
</dbReference>
<proteinExistence type="predicted"/>
<evidence type="ECO:0008006" key="4">
    <source>
        <dbReference type="Google" id="ProtNLM"/>
    </source>
</evidence>
<name>A0ABP6US03_9FLAO</name>
<sequence>MENEQASTKKIIIQYGVLFGIASVLLGVVLYVTNAYKDPHWSYSILSFLLIISVISLGIKAYKTANNGFLTLSDALKTGIGIALVGGIISVIWAFILTTVIEPEYMQQVLEIQKEKMIEDNPNFSQEQIDQSMAIAEKFTSPYITIAFSMIGSLFFGFIVSLFAGLIMQRKPED</sequence>
<comment type="caution">
    <text evidence="2">The sequence shown here is derived from an EMBL/GenBank/DDBJ whole genome shotgun (WGS) entry which is preliminary data.</text>
</comment>